<evidence type="ECO:0000256" key="3">
    <source>
        <dbReference type="ARBA" id="ARBA00022827"/>
    </source>
</evidence>
<dbReference type="InterPro" id="IPR020946">
    <property type="entry name" value="Flavin_mOase-like"/>
</dbReference>
<keyword evidence="4 5" id="KW-0560">Oxidoreductase</keyword>
<accession>B4FFF4</accession>
<keyword evidence="5" id="KW-0503">Monooxygenase</keyword>
<sequence>METKRVAIIGAGVSGLAACKHLLERGCRPVVFEAGTVVGGVWARVPDSTALHTPRPMYQYSDFPWPDTVTEVFPDHRQVMSYLDAYARHFGVLDCVRFGRRVLGMEYHGVAEDDVAAWEEWGGNGQAFGCAGAGEWRLKVADAEGRIEALVDGMASQLRLQGASVPEVASSLACWNPVSLQRRVSKLEATNAGMTRQISTLEEKHSRDQAELVQ</sequence>
<protein>
    <recommendedName>
        <fullName evidence="5">Flavin-containing monooxygenase</fullName>
        <ecNumber evidence="5">1.-.-.-</ecNumber>
    </recommendedName>
</protein>
<proteinExistence type="evidence at transcript level"/>
<dbReference type="EMBL" id="BT035842">
    <property type="protein sequence ID" value="ACF80847.1"/>
    <property type="molecule type" value="mRNA"/>
</dbReference>
<dbReference type="Pfam" id="PF00743">
    <property type="entry name" value="FMO-like"/>
    <property type="match status" value="1"/>
</dbReference>
<dbReference type="GO" id="GO:0050660">
    <property type="term" value="F:flavin adenine dinucleotide binding"/>
    <property type="evidence" value="ECO:0007669"/>
    <property type="project" value="InterPro"/>
</dbReference>
<dbReference type="GO" id="GO:0004499">
    <property type="term" value="F:N,N-dimethylaniline monooxygenase activity"/>
    <property type="evidence" value="ECO:0007669"/>
    <property type="project" value="InterPro"/>
</dbReference>
<dbReference type="PRINTS" id="PR00419">
    <property type="entry name" value="ADXRDTASE"/>
</dbReference>
<dbReference type="AlphaFoldDB" id="B4FFF4"/>
<comment type="similarity">
    <text evidence="1 5">Belongs to the FMO family.</text>
</comment>
<dbReference type="Gene3D" id="3.50.50.60">
    <property type="entry name" value="FAD/NAD(P)-binding domain"/>
    <property type="match status" value="1"/>
</dbReference>
<dbReference type="EC" id="1.-.-.-" evidence="5"/>
<evidence type="ECO:0000256" key="5">
    <source>
        <dbReference type="RuleBase" id="RU361177"/>
    </source>
</evidence>
<reference evidence="6" key="1">
    <citation type="journal article" date="2009" name="PLoS Genet.">
        <title>Sequencing, mapping, and analysis of 27,455 maize full-length cDNAs.</title>
        <authorList>
            <person name="Soderlund C."/>
            <person name="Descour A."/>
            <person name="Kudrna D."/>
            <person name="Bomhoff M."/>
            <person name="Boyd L."/>
            <person name="Currie J."/>
            <person name="Angelova A."/>
            <person name="Collura K."/>
            <person name="Wissotski M."/>
            <person name="Ashley E."/>
            <person name="Morrow D."/>
            <person name="Fernandes J."/>
            <person name="Walbot V."/>
            <person name="Yu Y."/>
        </authorList>
    </citation>
    <scope>NUCLEOTIDE SEQUENCE</scope>
    <source>
        <strain evidence="6">B73</strain>
    </source>
</reference>
<organism evidence="6">
    <name type="scientific">Zea mays</name>
    <name type="common">Maize</name>
    <dbReference type="NCBI Taxonomy" id="4577"/>
    <lineage>
        <taxon>Eukaryota</taxon>
        <taxon>Viridiplantae</taxon>
        <taxon>Streptophyta</taxon>
        <taxon>Embryophyta</taxon>
        <taxon>Tracheophyta</taxon>
        <taxon>Spermatophyta</taxon>
        <taxon>Magnoliopsida</taxon>
        <taxon>Liliopsida</taxon>
        <taxon>Poales</taxon>
        <taxon>Poaceae</taxon>
        <taxon>PACMAD clade</taxon>
        <taxon>Panicoideae</taxon>
        <taxon>Andropogonodae</taxon>
        <taxon>Andropogoneae</taxon>
        <taxon>Tripsacinae</taxon>
        <taxon>Zea</taxon>
    </lineage>
</organism>
<dbReference type="InterPro" id="IPR036188">
    <property type="entry name" value="FAD/NAD-bd_sf"/>
</dbReference>
<dbReference type="PANTHER" id="PTHR23023">
    <property type="entry name" value="DIMETHYLANILINE MONOOXYGENASE"/>
    <property type="match status" value="1"/>
</dbReference>
<dbReference type="PROSITE" id="PS51257">
    <property type="entry name" value="PROKAR_LIPOPROTEIN"/>
    <property type="match status" value="1"/>
</dbReference>
<comment type="cofactor">
    <cofactor evidence="5">
        <name>FAD</name>
        <dbReference type="ChEBI" id="CHEBI:57692"/>
    </cofactor>
</comment>
<keyword evidence="2 5" id="KW-0285">Flavoprotein</keyword>
<evidence type="ECO:0000256" key="2">
    <source>
        <dbReference type="ARBA" id="ARBA00022630"/>
    </source>
</evidence>
<dbReference type="FunFam" id="3.50.50.60:FF:000403">
    <property type="entry name" value="Flavin-containing monooxygenase"/>
    <property type="match status" value="1"/>
</dbReference>
<dbReference type="InterPro" id="IPR050346">
    <property type="entry name" value="FMO-like"/>
</dbReference>
<evidence type="ECO:0000256" key="1">
    <source>
        <dbReference type="ARBA" id="ARBA00009183"/>
    </source>
</evidence>
<evidence type="ECO:0000256" key="4">
    <source>
        <dbReference type="ARBA" id="ARBA00023002"/>
    </source>
</evidence>
<name>B4FFF4_MAIZE</name>
<dbReference type="GO" id="GO:0050661">
    <property type="term" value="F:NADP binding"/>
    <property type="evidence" value="ECO:0007669"/>
    <property type="project" value="InterPro"/>
</dbReference>
<evidence type="ECO:0000313" key="6">
    <source>
        <dbReference type="EMBL" id="ACF80847.1"/>
    </source>
</evidence>
<keyword evidence="3 5" id="KW-0274">FAD</keyword>
<dbReference type="SUPFAM" id="SSF51905">
    <property type="entry name" value="FAD/NAD(P)-binding domain"/>
    <property type="match status" value="1"/>
</dbReference>